<feature type="signal peptide" evidence="7">
    <location>
        <begin position="1"/>
        <end position="25"/>
    </location>
</feature>
<dbReference type="Gene3D" id="3.40.50.2300">
    <property type="match status" value="2"/>
</dbReference>
<evidence type="ECO:0000256" key="4">
    <source>
        <dbReference type="ARBA" id="ARBA00022729"/>
    </source>
</evidence>
<evidence type="ECO:0000256" key="1">
    <source>
        <dbReference type="ARBA" id="ARBA00004193"/>
    </source>
</evidence>
<reference evidence="10" key="1">
    <citation type="submission" date="2015-07" db="EMBL/GenBank/DDBJ databases">
        <title>Complete genome sequence and phylogenetic analysis of Limnochorda pilosa.</title>
        <authorList>
            <person name="Watanabe M."/>
            <person name="Kojima H."/>
            <person name="Fukui M."/>
        </authorList>
    </citation>
    <scope>NUCLEOTIDE SEQUENCE [LARGE SCALE GENOMIC DNA]</scope>
    <source>
        <strain evidence="10">HC45</strain>
    </source>
</reference>
<dbReference type="AlphaFoldDB" id="A0A0K2SLL1"/>
<dbReference type="InterPro" id="IPR050957">
    <property type="entry name" value="BMP_lipoprotein"/>
</dbReference>
<dbReference type="STRING" id="1555112.LIP_2056"/>
<dbReference type="PANTHER" id="PTHR34296:SF2">
    <property type="entry name" value="ABC TRANSPORTER GUANOSINE-BINDING PROTEIN NUPN"/>
    <property type="match status" value="1"/>
</dbReference>
<evidence type="ECO:0000256" key="6">
    <source>
        <dbReference type="ARBA" id="ARBA00023288"/>
    </source>
</evidence>
<proteinExistence type="inferred from homology"/>
<dbReference type="CDD" id="cd19964">
    <property type="entry name" value="PBP1_BMP-like"/>
    <property type="match status" value="1"/>
</dbReference>
<dbReference type="InterPro" id="IPR003760">
    <property type="entry name" value="PnrA-like"/>
</dbReference>
<evidence type="ECO:0000256" key="2">
    <source>
        <dbReference type="ARBA" id="ARBA00008610"/>
    </source>
</evidence>
<protein>
    <submittedName>
        <fullName evidence="9">Membrane protein</fullName>
    </submittedName>
</protein>
<feature type="chain" id="PRO_5005487044" evidence="7">
    <location>
        <begin position="26"/>
        <end position="329"/>
    </location>
</feature>
<keyword evidence="10" id="KW-1185">Reference proteome</keyword>
<keyword evidence="5" id="KW-0472">Membrane</keyword>
<feature type="domain" description="ABC transporter substrate-binding protein PnrA-like" evidence="8">
    <location>
        <begin position="40"/>
        <end position="292"/>
    </location>
</feature>
<dbReference type="KEGG" id="lpil:LIP_2056"/>
<dbReference type="EMBL" id="AP014924">
    <property type="protein sequence ID" value="BAS27897.1"/>
    <property type="molecule type" value="Genomic_DNA"/>
</dbReference>
<organism evidence="9 10">
    <name type="scientific">Limnochorda pilosa</name>
    <dbReference type="NCBI Taxonomy" id="1555112"/>
    <lineage>
        <taxon>Bacteria</taxon>
        <taxon>Bacillati</taxon>
        <taxon>Bacillota</taxon>
        <taxon>Limnochordia</taxon>
        <taxon>Limnochordales</taxon>
        <taxon>Limnochordaceae</taxon>
        <taxon>Limnochorda</taxon>
    </lineage>
</organism>
<dbReference type="Proteomes" id="UP000065807">
    <property type="component" value="Chromosome"/>
</dbReference>
<dbReference type="PATRIC" id="fig|1555112.3.peg.2092"/>
<keyword evidence="4 7" id="KW-0732">Signal</keyword>
<evidence type="ECO:0000313" key="9">
    <source>
        <dbReference type="EMBL" id="BAS27897.1"/>
    </source>
</evidence>
<evidence type="ECO:0000256" key="7">
    <source>
        <dbReference type="SAM" id="SignalP"/>
    </source>
</evidence>
<evidence type="ECO:0000256" key="5">
    <source>
        <dbReference type="ARBA" id="ARBA00023136"/>
    </source>
</evidence>
<evidence type="ECO:0000259" key="8">
    <source>
        <dbReference type="Pfam" id="PF02608"/>
    </source>
</evidence>
<dbReference type="SUPFAM" id="SSF53822">
    <property type="entry name" value="Periplasmic binding protein-like I"/>
    <property type="match status" value="1"/>
</dbReference>
<reference evidence="10" key="2">
    <citation type="journal article" date="2016" name="Int. J. Syst. Evol. Microbiol.">
        <title>Complete genome sequence and cell structure of Limnochorda pilosa, a Gram-negative spore-former within the phylum Firmicutes.</title>
        <authorList>
            <person name="Watanabe M."/>
            <person name="Kojima H."/>
            <person name="Fukui M."/>
        </authorList>
    </citation>
    <scope>NUCLEOTIDE SEQUENCE [LARGE SCALE GENOMIC DNA]</scope>
    <source>
        <strain evidence="10">HC45</strain>
    </source>
</reference>
<dbReference type="GO" id="GO:0005886">
    <property type="term" value="C:plasma membrane"/>
    <property type="evidence" value="ECO:0007669"/>
    <property type="project" value="UniProtKB-SubCell"/>
</dbReference>
<gene>
    <name evidence="9" type="ORF">LIP_2056</name>
</gene>
<keyword evidence="6" id="KW-0449">Lipoprotein</keyword>
<comment type="subcellular location">
    <subcellularLocation>
        <location evidence="1">Cell membrane</location>
        <topology evidence="1">Lipid-anchor</topology>
    </subcellularLocation>
</comment>
<dbReference type="InterPro" id="IPR028082">
    <property type="entry name" value="Peripla_BP_I"/>
</dbReference>
<evidence type="ECO:0000256" key="3">
    <source>
        <dbReference type="ARBA" id="ARBA00022475"/>
    </source>
</evidence>
<dbReference type="PANTHER" id="PTHR34296">
    <property type="entry name" value="TRANSCRIPTIONAL ACTIVATOR PROTEIN MED"/>
    <property type="match status" value="1"/>
</dbReference>
<accession>A0A0K2SLL1</accession>
<keyword evidence="3" id="KW-1003">Cell membrane</keyword>
<sequence>MAIAMAMAWVALLAMVLVQPTPAAAGRPLRAVMISPYGKGVPFDSLAYQGLEDAAEKHGLQVKLVEARDQSEYESQIQAMAELGYDIVFALHDYFAEPMKAVAPLYPGTTFILIDSQVDGGLPNMLSVAMEPQEGCYLAGIAAAHATQSKKVGFIGGLDHPIIIQFLAGFEAGLHSVDPEIDISVAFSGVFDDPVKGREMALAMIDRGADVIMHAADFTGVGVLKAAAERGVWGVGVDLDQSDVAPGHVLASALKDARGAVRAAVQMVVEGTFEPGVMIYGLEQGADLVAIPADLSFYREHPEVLAAIERAQEEIKAGIIVVPKTTKTR</sequence>
<dbReference type="Pfam" id="PF02608">
    <property type="entry name" value="Bmp"/>
    <property type="match status" value="1"/>
</dbReference>
<comment type="similarity">
    <text evidence="2">Belongs to the BMP lipoprotein family.</text>
</comment>
<name>A0A0K2SLL1_LIMPI</name>
<evidence type="ECO:0000313" key="10">
    <source>
        <dbReference type="Proteomes" id="UP000065807"/>
    </source>
</evidence>